<gene>
    <name evidence="1" type="ORF">VNO77_13992</name>
</gene>
<dbReference type="Gene3D" id="2.30.240.10">
    <property type="entry name" value="At5g01610-like"/>
    <property type="match status" value="1"/>
</dbReference>
<reference evidence="1 2" key="1">
    <citation type="submission" date="2024-01" db="EMBL/GenBank/DDBJ databases">
        <title>The genomes of 5 underutilized Papilionoideae crops provide insights into root nodulation and disease resistanc.</title>
        <authorList>
            <person name="Jiang F."/>
        </authorList>
    </citation>
    <scope>NUCLEOTIDE SEQUENCE [LARGE SCALE GENOMIC DNA]</scope>
    <source>
        <strain evidence="1">LVBAO_FW01</strain>
        <tissue evidence="1">Leaves</tissue>
    </source>
</reference>
<accession>A0AAN9QRU3</accession>
<dbReference type="InterPro" id="IPR036758">
    <property type="entry name" value="At5g01610-like"/>
</dbReference>
<dbReference type="Pfam" id="PF04398">
    <property type="entry name" value="DUF538"/>
    <property type="match status" value="1"/>
</dbReference>
<keyword evidence="2" id="KW-1185">Reference proteome</keyword>
<dbReference type="Proteomes" id="UP001367508">
    <property type="component" value="Unassembled WGS sequence"/>
</dbReference>
<dbReference type="EMBL" id="JAYMYQ010000003">
    <property type="protein sequence ID" value="KAK7344421.1"/>
    <property type="molecule type" value="Genomic_DNA"/>
</dbReference>
<dbReference type="InterPro" id="IPR007493">
    <property type="entry name" value="DUF538"/>
</dbReference>
<proteinExistence type="predicted"/>
<name>A0AAN9QRU3_CANGL</name>
<protein>
    <submittedName>
        <fullName evidence="1">Uncharacterized protein</fullName>
    </submittedName>
</protein>
<organism evidence="1 2">
    <name type="scientific">Canavalia gladiata</name>
    <name type="common">Sword bean</name>
    <name type="synonym">Dolichos gladiatus</name>
    <dbReference type="NCBI Taxonomy" id="3824"/>
    <lineage>
        <taxon>Eukaryota</taxon>
        <taxon>Viridiplantae</taxon>
        <taxon>Streptophyta</taxon>
        <taxon>Embryophyta</taxon>
        <taxon>Tracheophyta</taxon>
        <taxon>Spermatophyta</taxon>
        <taxon>Magnoliopsida</taxon>
        <taxon>eudicotyledons</taxon>
        <taxon>Gunneridae</taxon>
        <taxon>Pentapetalae</taxon>
        <taxon>rosids</taxon>
        <taxon>fabids</taxon>
        <taxon>Fabales</taxon>
        <taxon>Fabaceae</taxon>
        <taxon>Papilionoideae</taxon>
        <taxon>50 kb inversion clade</taxon>
        <taxon>NPAAA clade</taxon>
        <taxon>indigoferoid/millettioid clade</taxon>
        <taxon>Phaseoleae</taxon>
        <taxon>Canavalia</taxon>
    </lineage>
</organism>
<sequence>MGINFRTKPLFPTSILGSILFFLIFFSIPLISANNHKILSAYDVLQQYDFPVGLLPKGVIGYTLDSSSGKFEAYLNDTCTFPVESYELKYKSTITGVIRKDKISNLEGIKVKVMFLWLNIVTATRNEDELEFSVGIAAANFPVSNFYESATCVCGYHCFDGIGVHTNKSSDSVLSS</sequence>
<dbReference type="SUPFAM" id="SSF141562">
    <property type="entry name" value="At5g01610-like"/>
    <property type="match status" value="1"/>
</dbReference>
<dbReference type="AlphaFoldDB" id="A0AAN9QRU3"/>
<dbReference type="PANTHER" id="PTHR31676">
    <property type="entry name" value="T31J12.3 PROTEIN-RELATED"/>
    <property type="match status" value="1"/>
</dbReference>
<dbReference type="PANTHER" id="PTHR31676:SF173">
    <property type="entry name" value="DUF538 DOMAIN-CONTAINING PROTEIN"/>
    <property type="match status" value="1"/>
</dbReference>
<evidence type="ECO:0000313" key="2">
    <source>
        <dbReference type="Proteomes" id="UP001367508"/>
    </source>
</evidence>
<comment type="caution">
    <text evidence="1">The sequence shown here is derived from an EMBL/GenBank/DDBJ whole genome shotgun (WGS) entry which is preliminary data.</text>
</comment>
<evidence type="ECO:0000313" key="1">
    <source>
        <dbReference type="EMBL" id="KAK7344421.1"/>
    </source>
</evidence>